<dbReference type="Proteomes" id="UP001154420">
    <property type="component" value="Unassembled WGS sequence"/>
</dbReference>
<feature type="chain" id="PRO_5040969848" evidence="2">
    <location>
        <begin position="24"/>
        <end position="485"/>
    </location>
</feature>
<dbReference type="Pfam" id="PF19499">
    <property type="entry name" value="DUF6034"/>
    <property type="match status" value="1"/>
</dbReference>
<feature type="region of interest" description="Disordered" evidence="1">
    <location>
        <begin position="31"/>
        <end position="61"/>
    </location>
</feature>
<evidence type="ECO:0000256" key="2">
    <source>
        <dbReference type="SAM" id="SignalP"/>
    </source>
</evidence>
<dbReference type="AlphaFoldDB" id="A0A9X5BHM6"/>
<sequence>MKVKARKGMIFFIAVMTALLVSGCNDNVQTEEEIVTPKQEEEAEDAGDLGGQEEGVEGTDENGEGIAQQVQAPETYVWEENSDTISVKVNAPVIVPKGEGFKTFQVTARTYTQEDYDRISQTILKGATLWDRDYEQMEKSHGFTREEIDEAIANFEANKANGGKYENTGKNVDYDEVIREWEALREGAPEEAIIIDVPSVVSYSPGEEYSEENRLSGYATVDGENYLVSVDNNLRDDWRWITFEVSAERSKGNFTPVVAGDETGVDVEQFPIKELKDEAEKMMADMGFTEFTAAGDEFFRTYAWNEELEALSEYNQDGYGLHFTRTLEGIPVTYTNSEGTAMENNADTSWPYEKLDIIFDTEGIADFKWSNPYSIEKLSDETVFLIPFSDIQGIFQEMIFKKYDDFLEASDVELSLEIDEVHLGYMRVMDKGNVMEGTMIPVWDFFGSETICNHDGETYTNNAPYTSCLTINAIDGTIIDRDLGY</sequence>
<organism evidence="3 4">
    <name type="scientific">Parablautia muri</name>
    <dbReference type="NCBI Taxonomy" id="2320879"/>
    <lineage>
        <taxon>Bacteria</taxon>
        <taxon>Bacillati</taxon>
        <taxon>Bacillota</taxon>
        <taxon>Clostridia</taxon>
        <taxon>Lachnospirales</taxon>
        <taxon>Lachnospiraceae</taxon>
        <taxon>Parablautia</taxon>
    </lineage>
</organism>
<dbReference type="EMBL" id="QZDT01000015">
    <property type="protein sequence ID" value="NBJ93052.1"/>
    <property type="molecule type" value="Genomic_DNA"/>
</dbReference>
<evidence type="ECO:0000256" key="1">
    <source>
        <dbReference type="SAM" id="MobiDB-lite"/>
    </source>
</evidence>
<evidence type="ECO:0000313" key="3">
    <source>
        <dbReference type="EMBL" id="NBJ93052.1"/>
    </source>
</evidence>
<keyword evidence="2" id="KW-0732">Signal</keyword>
<protein>
    <submittedName>
        <fullName evidence="3">Uncharacterized protein</fullName>
    </submittedName>
</protein>
<comment type="caution">
    <text evidence="3">The sequence shown here is derived from an EMBL/GenBank/DDBJ whole genome shotgun (WGS) entry which is preliminary data.</text>
</comment>
<proteinExistence type="predicted"/>
<keyword evidence="4" id="KW-1185">Reference proteome</keyword>
<dbReference type="InterPro" id="IPR046098">
    <property type="entry name" value="DUF6034"/>
</dbReference>
<dbReference type="PROSITE" id="PS51257">
    <property type="entry name" value="PROKAR_LIPOPROTEIN"/>
    <property type="match status" value="1"/>
</dbReference>
<name>A0A9X5BHM6_9FIRM</name>
<reference evidence="3" key="1">
    <citation type="submission" date="2018-09" db="EMBL/GenBank/DDBJ databases">
        <title>Murine metabolic-syndrome-specific gut microbial biobank.</title>
        <authorList>
            <person name="Liu C."/>
        </authorList>
    </citation>
    <scope>NUCLEOTIDE SEQUENCE</scope>
    <source>
        <strain evidence="3">D42-62</strain>
    </source>
</reference>
<gene>
    <name evidence="3" type="ORF">D5281_10695</name>
</gene>
<feature type="signal peptide" evidence="2">
    <location>
        <begin position="1"/>
        <end position="23"/>
    </location>
</feature>
<accession>A0A9X5BHM6</accession>
<evidence type="ECO:0000313" key="4">
    <source>
        <dbReference type="Proteomes" id="UP001154420"/>
    </source>
</evidence>